<dbReference type="Gene3D" id="1.10.3720.10">
    <property type="entry name" value="MetI-like"/>
    <property type="match status" value="1"/>
</dbReference>
<keyword evidence="6 8" id="KW-1133">Transmembrane helix</keyword>
<dbReference type="Gene3D" id="3.40.190.10">
    <property type="entry name" value="Periplasmic binding protein-like II"/>
    <property type="match status" value="2"/>
</dbReference>
<dbReference type="GO" id="GO:0043190">
    <property type="term" value="C:ATP-binding cassette (ABC) transporter complex"/>
    <property type="evidence" value="ECO:0007669"/>
    <property type="project" value="InterPro"/>
</dbReference>
<feature type="transmembrane region" description="Helical" evidence="8">
    <location>
        <begin position="54"/>
        <end position="82"/>
    </location>
</feature>
<keyword evidence="4 8" id="KW-0812">Transmembrane</keyword>
<dbReference type="AlphaFoldDB" id="A0A1J5PNL3"/>
<dbReference type="InterPro" id="IPR000515">
    <property type="entry name" value="MetI-like"/>
</dbReference>
<organism evidence="9">
    <name type="scientific">mine drainage metagenome</name>
    <dbReference type="NCBI Taxonomy" id="410659"/>
    <lineage>
        <taxon>unclassified sequences</taxon>
        <taxon>metagenomes</taxon>
        <taxon>ecological metagenomes</taxon>
    </lineage>
</organism>
<dbReference type="NCBIfam" id="TIGR01098">
    <property type="entry name" value="3A0109s03R"/>
    <property type="match status" value="1"/>
</dbReference>
<accession>A0A1J5PNL3</accession>
<keyword evidence="5" id="KW-0732">Signal</keyword>
<keyword evidence="2" id="KW-0813">Transport</keyword>
<reference evidence="9" key="1">
    <citation type="submission" date="2016-10" db="EMBL/GenBank/DDBJ databases">
        <title>Sequence of Gallionella enrichment culture.</title>
        <authorList>
            <person name="Poehlein A."/>
            <person name="Muehling M."/>
            <person name="Daniel R."/>
        </authorList>
    </citation>
    <scope>NUCLEOTIDE SEQUENCE</scope>
</reference>
<comment type="caution">
    <text evidence="9">The sequence shown here is derived from an EMBL/GenBank/DDBJ whole genome shotgun (WGS) entry which is preliminary data.</text>
</comment>
<feature type="transmembrane region" description="Helical" evidence="8">
    <location>
        <begin position="17"/>
        <end position="34"/>
    </location>
</feature>
<dbReference type="Pfam" id="PF12974">
    <property type="entry name" value="Phosphonate-bd"/>
    <property type="match status" value="1"/>
</dbReference>
<evidence type="ECO:0000256" key="4">
    <source>
        <dbReference type="ARBA" id="ARBA00022692"/>
    </source>
</evidence>
<dbReference type="CDD" id="cd06261">
    <property type="entry name" value="TM_PBP2"/>
    <property type="match status" value="1"/>
</dbReference>
<evidence type="ECO:0000256" key="6">
    <source>
        <dbReference type="ARBA" id="ARBA00022989"/>
    </source>
</evidence>
<proteinExistence type="predicted"/>
<dbReference type="InterPro" id="IPR035906">
    <property type="entry name" value="MetI-like_sf"/>
</dbReference>
<protein>
    <submittedName>
        <fullName evidence="9">Phosphate-import protein PhnD</fullName>
    </submittedName>
</protein>
<gene>
    <name evidence="9" type="primary">phnD_13</name>
    <name evidence="9" type="ORF">GALL_492290</name>
</gene>
<dbReference type="SUPFAM" id="SSF161098">
    <property type="entry name" value="MetI-like"/>
    <property type="match status" value="1"/>
</dbReference>
<name>A0A1J5PNL3_9ZZZZ</name>
<feature type="transmembrane region" description="Helical" evidence="8">
    <location>
        <begin position="94"/>
        <end position="116"/>
    </location>
</feature>
<dbReference type="PANTHER" id="PTHR35841">
    <property type="entry name" value="PHOSPHONATES-BINDING PERIPLASMIC PROTEIN"/>
    <property type="match status" value="1"/>
</dbReference>
<evidence type="ECO:0000256" key="2">
    <source>
        <dbReference type="ARBA" id="ARBA00022448"/>
    </source>
</evidence>
<dbReference type="InterPro" id="IPR010065">
    <property type="entry name" value="AA_ABC_transptr_permease_3TM"/>
</dbReference>
<evidence type="ECO:0000256" key="8">
    <source>
        <dbReference type="SAM" id="Phobius"/>
    </source>
</evidence>
<dbReference type="GO" id="GO:0022857">
    <property type="term" value="F:transmembrane transporter activity"/>
    <property type="evidence" value="ECO:0007669"/>
    <property type="project" value="InterPro"/>
</dbReference>
<dbReference type="EMBL" id="MLJW01004874">
    <property type="protein sequence ID" value="OIQ69172.1"/>
    <property type="molecule type" value="Genomic_DNA"/>
</dbReference>
<evidence type="ECO:0000256" key="1">
    <source>
        <dbReference type="ARBA" id="ARBA00004651"/>
    </source>
</evidence>
<dbReference type="SUPFAM" id="SSF53850">
    <property type="entry name" value="Periplasmic binding protein-like II"/>
    <property type="match status" value="1"/>
</dbReference>
<evidence type="ECO:0000256" key="5">
    <source>
        <dbReference type="ARBA" id="ARBA00022729"/>
    </source>
</evidence>
<dbReference type="NCBIfam" id="TIGR01726">
    <property type="entry name" value="HEQRo_perm_3TM"/>
    <property type="match status" value="1"/>
</dbReference>
<dbReference type="InterPro" id="IPR005770">
    <property type="entry name" value="PhnD"/>
</dbReference>
<evidence type="ECO:0000256" key="7">
    <source>
        <dbReference type="ARBA" id="ARBA00023136"/>
    </source>
</evidence>
<evidence type="ECO:0000256" key="3">
    <source>
        <dbReference type="ARBA" id="ARBA00022475"/>
    </source>
</evidence>
<keyword evidence="7 8" id="KW-0472">Membrane</keyword>
<keyword evidence="3" id="KW-1003">Cell membrane</keyword>
<sequence length="464" mass="50399">MRPDDIKAIPARHPGRWVAGAAVFVLVLGMAYSFTTNPRFEWSVVGEYFFSVRVLHGLLLTLELTVISMAIGVALGVLLAVMRLSHNPLVSGASWFYIWLFRGTPVLVQILFWFNITALYPDIGIGSWSFDANNLITPFIAAILALGACSKPAEKPAPKTEIIFSIVPTESSQTQAVQWGPFLADMEKATGMKVKPFFGANYASMVEAMRFKQTDVGWFTNNSGLEAVRRAGGEVFATTTKPDGQAQGYQSVIIVSKTSDLTIDKLLNCDKTLNFGMGDPKSTSGTLAPTTYLFAPRDIDPATCFKTVRTANHEVNLFGVGSGVLDAATNNTESIARLRDKNDALAKKTLANIKVIWTSPTIPQDPMLWRKDLDPALKAKISTFMFSYGTAAGPEGDRQRAVLRALQIGPFKPAGATHLLPVREMEATKLLIEAKNKKDASAIAAAQKMLDDVHAEQKALTPAG</sequence>
<comment type="subcellular location">
    <subcellularLocation>
        <location evidence="1">Cell membrane</location>
        <topology evidence="1">Multi-pass membrane protein</topology>
    </subcellularLocation>
</comment>
<dbReference type="PANTHER" id="PTHR35841:SF1">
    <property type="entry name" value="PHOSPHONATES-BINDING PERIPLASMIC PROTEIN"/>
    <property type="match status" value="1"/>
</dbReference>
<evidence type="ECO:0000313" key="9">
    <source>
        <dbReference type="EMBL" id="OIQ69172.1"/>
    </source>
</evidence>